<name>A0A1Y6K2F8_9CHLR</name>
<dbReference type="KEGG" id="abat:CFX1CAM_0681"/>
<dbReference type="InterPro" id="IPR009377">
    <property type="entry name" value="EutA"/>
</dbReference>
<dbReference type="AlphaFoldDB" id="A0A1Y6K2F8"/>
<dbReference type="Proteomes" id="UP000195514">
    <property type="component" value="Chromosome I"/>
</dbReference>
<organism evidence="1 2">
    <name type="scientific">Candidatus Brevifilum fermentans</name>
    <dbReference type="NCBI Taxonomy" id="1986204"/>
    <lineage>
        <taxon>Bacteria</taxon>
        <taxon>Bacillati</taxon>
        <taxon>Chloroflexota</taxon>
        <taxon>Anaerolineae</taxon>
        <taxon>Anaerolineales</taxon>
        <taxon>Anaerolineaceae</taxon>
        <taxon>Candidatus Brevifilum</taxon>
    </lineage>
</organism>
<reference evidence="2" key="1">
    <citation type="submission" date="2017-05" db="EMBL/GenBank/DDBJ databases">
        <authorList>
            <person name="Kirkegaard R."/>
            <person name="Mcilroy J S."/>
        </authorList>
    </citation>
    <scope>NUCLEOTIDE SEQUENCE [LARGE SCALE GENOMIC DNA]</scope>
</reference>
<protein>
    <submittedName>
        <fullName evidence="1">Ethanolamine utilization protein EutA</fullName>
    </submittedName>
</protein>
<dbReference type="OrthoDB" id="1542at2"/>
<dbReference type="EMBL" id="LT859958">
    <property type="protein sequence ID" value="SMX53746.1"/>
    <property type="molecule type" value="Genomic_DNA"/>
</dbReference>
<evidence type="ECO:0000313" key="1">
    <source>
        <dbReference type="EMBL" id="SMX53746.1"/>
    </source>
</evidence>
<dbReference type="Pfam" id="PF06277">
    <property type="entry name" value="EutA"/>
    <property type="match status" value="1"/>
</dbReference>
<proteinExistence type="predicted"/>
<sequence>MVSAREMISVGIDVGTTTTKLVFSRLQIADVARPGRVPRFDVVDKASLFESEIHLTPLLNPTLVDVDSLTAIISGEYRNANIHPEQVETGAVIITGEIARTENADLILQAMAALAGDFVVTVAGPNLEAQIAGRGSGAAAYSVERFAQVTNIDIGGGTANAAIFRLGEHLSSSTLAVGGRQLIVDRSSGIVRHIAPSAHIIIDTLGLPIVAGQRVELDTLQSFTDLMAELVADLASGAQSALGSRLQLTPPLEGAEKSKILFFSGGVGALYYQNYSINNLADALVYDDVGLLFARSLRENERLRRYTVLPPSQTKRATVIGASNQTVTLSGSTIWTSAEILPARNLPVIRPQLPLDSPPSPEEVNAAILTAIQRWDINLESTTYAIALTLPQKLDYHWLRQIAEGLVKFSNGTLAPGMPLVLVTEMDYAQVLGQTINSMAPQLPLISVDQIGLSEGDFIDIGEPILDGRIVPLSVKTLIFYD</sequence>
<evidence type="ECO:0000313" key="2">
    <source>
        <dbReference type="Proteomes" id="UP000195514"/>
    </source>
</evidence>
<accession>A0A1Y6K2F8</accession>
<dbReference type="InterPro" id="IPR043129">
    <property type="entry name" value="ATPase_NBD"/>
</dbReference>
<gene>
    <name evidence="1" type="primary">eutA</name>
    <name evidence="1" type="ORF">CFX1CAM_0681</name>
</gene>
<dbReference type="RefSeq" id="WP_087861665.1">
    <property type="nucleotide sequence ID" value="NZ_LT859958.1"/>
</dbReference>
<dbReference type="SUPFAM" id="SSF53067">
    <property type="entry name" value="Actin-like ATPase domain"/>
    <property type="match status" value="1"/>
</dbReference>
<keyword evidence="2" id="KW-1185">Reference proteome</keyword>
<dbReference type="PIRSF" id="PIRSF012293">
    <property type="entry name" value="EutA"/>
    <property type="match status" value="1"/>
</dbReference>